<reference evidence="2" key="2">
    <citation type="submission" date="2015-01" db="EMBL/GenBank/DDBJ databases">
        <title>Evolutionary Origins and Diversification of the Mycorrhizal Mutualists.</title>
        <authorList>
            <consortium name="DOE Joint Genome Institute"/>
            <consortium name="Mycorrhizal Genomics Consortium"/>
            <person name="Kohler A."/>
            <person name="Kuo A."/>
            <person name="Nagy L.G."/>
            <person name="Floudas D."/>
            <person name="Copeland A."/>
            <person name="Barry K.W."/>
            <person name="Cichocki N."/>
            <person name="Veneault-Fourrey C."/>
            <person name="LaButti K."/>
            <person name="Lindquist E.A."/>
            <person name="Lipzen A."/>
            <person name="Lundell T."/>
            <person name="Morin E."/>
            <person name="Murat C."/>
            <person name="Riley R."/>
            <person name="Ohm R."/>
            <person name="Sun H."/>
            <person name="Tunlid A."/>
            <person name="Henrissat B."/>
            <person name="Grigoriev I.V."/>
            <person name="Hibbett D.S."/>
            <person name="Martin F."/>
        </authorList>
    </citation>
    <scope>NUCLEOTIDE SEQUENCE [LARGE SCALE GENOMIC DNA]</scope>
    <source>
        <strain evidence="2">Ve08.2h10</strain>
    </source>
</reference>
<evidence type="ECO:0000313" key="1">
    <source>
        <dbReference type="EMBL" id="KIK78571.1"/>
    </source>
</evidence>
<name>A0A0D0D4M6_9AGAM</name>
<dbReference type="InParanoid" id="A0A0D0D4M6"/>
<proteinExistence type="predicted"/>
<sequence length="68" mass="7331">MPPCRSPWTSPCILPKGKSKEIITSQPATLWSDTDVTALLDLTIKEKAQAGDGTNFKLQCWTNAAAAL</sequence>
<reference evidence="1 2" key="1">
    <citation type="submission" date="2014-04" db="EMBL/GenBank/DDBJ databases">
        <authorList>
            <consortium name="DOE Joint Genome Institute"/>
            <person name="Kuo A."/>
            <person name="Kohler A."/>
            <person name="Jargeat P."/>
            <person name="Nagy L.G."/>
            <person name="Floudas D."/>
            <person name="Copeland A."/>
            <person name="Barry K.W."/>
            <person name="Cichocki N."/>
            <person name="Veneault-Fourrey C."/>
            <person name="LaButti K."/>
            <person name="Lindquist E.A."/>
            <person name="Lipzen A."/>
            <person name="Lundell T."/>
            <person name="Morin E."/>
            <person name="Murat C."/>
            <person name="Sun H."/>
            <person name="Tunlid A."/>
            <person name="Henrissat B."/>
            <person name="Grigoriev I.V."/>
            <person name="Hibbett D.S."/>
            <person name="Martin F."/>
            <person name="Nordberg H.P."/>
            <person name="Cantor M.N."/>
            <person name="Hua S.X."/>
        </authorList>
    </citation>
    <scope>NUCLEOTIDE SEQUENCE [LARGE SCALE GENOMIC DNA]</scope>
    <source>
        <strain evidence="1 2">Ve08.2h10</strain>
    </source>
</reference>
<protein>
    <submittedName>
        <fullName evidence="1">Uncharacterized protein</fullName>
    </submittedName>
</protein>
<evidence type="ECO:0000313" key="2">
    <source>
        <dbReference type="Proteomes" id="UP000054538"/>
    </source>
</evidence>
<dbReference type="Proteomes" id="UP000054538">
    <property type="component" value="Unassembled WGS sequence"/>
</dbReference>
<keyword evidence="2" id="KW-1185">Reference proteome</keyword>
<organism evidence="1 2">
    <name type="scientific">Paxillus rubicundulus Ve08.2h10</name>
    <dbReference type="NCBI Taxonomy" id="930991"/>
    <lineage>
        <taxon>Eukaryota</taxon>
        <taxon>Fungi</taxon>
        <taxon>Dikarya</taxon>
        <taxon>Basidiomycota</taxon>
        <taxon>Agaricomycotina</taxon>
        <taxon>Agaricomycetes</taxon>
        <taxon>Agaricomycetidae</taxon>
        <taxon>Boletales</taxon>
        <taxon>Paxilineae</taxon>
        <taxon>Paxillaceae</taxon>
        <taxon>Paxillus</taxon>
    </lineage>
</organism>
<dbReference type="OrthoDB" id="10378223at2759"/>
<accession>A0A0D0D4M6</accession>
<gene>
    <name evidence="1" type="ORF">PAXRUDRAFT_163652</name>
</gene>
<dbReference type="EMBL" id="KN826547">
    <property type="protein sequence ID" value="KIK78571.1"/>
    <property type="molecule type" value="Genomic_DNA"/>
</dbReference>
<dbReference type="AlphaFoldDB" id="A0A0D0D4M6"/>
<dbReference type="HOGENOM" id="CLU_197738_0_0_1"/>